<dbReference type="InterPro" id="IPR039422">
    <property type="entry name" value="MarR/SlyA-like"/>
</dbReference>
<keyword evidence="3" id="KW-1185">Reference proteome</keyword>
<dbReference type="Gene3D" id="1.10.10.10">
    <property type="entry name" value="Winged helix-like DNA-binding domain superfamily/Winged helix DNA-binding domain"/>
    <property type="match status" value="1"/>
</dbReference>
<proteinExistence type="predicted"/>
<dbReference type="EMBL" id="SODD01000032">
    <property type="protein sequence ID" value="TDW14760.1"/>
    <property type="molecule type" value="Genomic_DNA"/>
</dbReference>
<dbReference type="PANTHER" id="PTHR33164:SF99">
    <property type="entry name" value="MARR FAMILY REGULATORY PROTEIN"/>
    <property type="match status" value="1"/>
</dbReference>
<reference evidence="2 3" key="1">
    <citation type="submission" date="2019-03" db="EMBL/GenBank/DDBJ databases">
        <title>Genomic Encyclopedia of Type Strains, Phase IV (KMG-IV): sequencing the most valuable type-strain genomes for metagenomic binning, comparative biology and taxonomic classification.</title>
        <authorList>
            <person name="Goeker M."/>
        </authorList>
    </citation>
    <scope>NUCLEOTIDE SEQUENCE [LARGE SCALE GENOMIC DNA]</scope>
    <source>
        <strain evidence="2 3">DSM 28867</strain>
    </source>
</reference>
<dbReference type="InterPro" id="IPR036388">
    <property type="entry name" value="WH-like_DNA-bd_sf"/>
</dbReference>
<keyword evidence="2" id="KW-0238">DNA-binding</keyword>
<protein>
    <submittedName>
        <fullName evidence="2">DNA-binding MarR family transcriptional regulator</fullName>
    </submittedName>
</protein>
<sequence>MPSKDRARKFREMMYMARRLKPREDCHEIKHQDMMFLNGIKKIGNGEPIKISQIAKKFRFSAPAATQVVRKLEERGLVERIIRDDDRRSVYIQVSELANIEIRKIETQMNQRVNAILDYLGDEDTDQLFRIMEKMVKYLDEEEKERNCK</sequence>
<evidence type="ECO:0000313" key="3">
    <source>
        <dbReference type="Proteomes" id="UP000294743"/>
    </source>
</evidence>
<dbReference type="RefSeq" id="WP_166667592.1">
    <property type="nucleotide sequence ID" value="NZ_SODD01000032.1"/>
</dbReference>
<gene>
    <name evidence="2" type="ORF">EDD63_13216</name>
</gene>
<dbReference type="PANTHER" id="PTHR33164">
    <property type="entry name" value="TRANSCRIPTIONAL REGULATOR, MARR FAMILY"/>
    <property type="match status" value="1"/>
</dbReference>
<dbReference type="InterPro" id="IPR000835">
    <property type="entry name" value="HTH_MarR-typ"/>
</dbReference>
<dbReference type="GO" id="GO:0003677">
    <property type="term" value="F:DNA binding"/>
    <property type="evidence" value="ECO:0007669"/>
    <property type="project" value="UniProtKB-KW"/>
</dbReference>
<dbReference type="PROSITE" id="PS50995">
    <property type="entry name" value="HTH_MARR_2"/>
    <property type="match status" value="1"/>
</dbReference>
<organism evidence="2 3">
    <name type="scientific">Breznakia blatticola</name>
    <dbReference type="NCBI Taxonomy" id="1754012"/>
    <lineage>
        <taxon>Bacteria</taxon>
        <taxon>Bacillati</taxon>
        <taxon>Bacillota</taxon>
        <taxon>Erysipelotrichia</taxon>
        <taxon>Erysipelotrichales</taxon>
        <taxon>Erysipelotrichaceae</taxon>
        <taxon>Breznakia</taxon>
    </lineage>
</organism>
<name>A0A4R7ZI83_9FIRM</name>
<comment type="caution">
    <text evidence="2">The sequence shown here is derived from an EMBL/GenBank/DDBJ whole genome shotgun (WGS) entry which is preliminary data.</text>
</comment>
<dbReference type="PRINTS" id="PR00598">
    <property type="entry name" value="HTHMARR"/>
</dbReference>
<dbReference type="SMART" id="SM00347">
    <property type="entry name" value="HTH_MARR"/>
    <property type="match status" value="1"/>
</dbReference>
<accession>A0A4R7ZI83</accession>
<dbReference type="Proteomes" id="UP000294743">
    <property type="component" value="Unassembled WGS sequence"/>
</dbReference>
<evidence type="ECO:0000259" key="1">
    <source>
        <dbReference type="PROSITE" id="PS50995"/>
    </source>
</evidence>
<dbReference type="SUPFAM" id="SSF46785">
    <property type="entry name" value="Winged helix' DNA-binding domain"/>
    <property type="match status" value="1"/>
</dbReference>
<dbReference type="GO" id="GO:0003700">
    <property type="term" value="F:DNA-binding transcription factor activity"/>
    <property type="evidence" value="ECO:0007669"/>
    <property type="project" value="InterPro"/>
</dbReference>
<evidence type="ECO:0000313" key="2">
    <source>
        <dbReference type="EMBL" id="TDW14760.1"/>
    </source>
</evidence>
<dbReference type="GO" id="GO:0006950">
    <property type="term" value="P:response to stress"/>
    <property type="evidence" value="ECO:0007669"/>
    <property type="project" value="TreeGrafter"/>
</dbReference>
<feature type="domain" description="HTH marR-type" evidence="1">
    <location>
        <begin position="6"/>
        <end position="137"/>
    </location>
</feature>
<dbReference type="Pfam" id="PF01047">
    <property type="entry name" value="MarR"/>
    <property type="match status" value="1"/>
</dbReference>
<dbReference type="AlphaFoldDB" id="A0A4R7ZI83"/>
<dbReference type="InterPro" id="IPR036390">
    <property type="entry name" value="WH_DNA-bd_sf"/>
</dbReference>